<comment type="caution">
    <text evidence="2">The sequence shown here is derived from an EMBL/GenBank/DDBJ whole genome shotgun (WGS) entry which is preliminary data.</text>
</comment>
<dbReference type="InterPro" id="IPR013216">
    <property type="entry name" value="Methyltransf_11"/>
</dbReference>
<sequence length="201" mass="22544">MTVGIEGYERHISRFIETSQALDFQIVCRDFVEYLPPEKSHVLDVGAGAGQNAAALDELGFHVTAIEPMQEFRIAAQNFYKASSVKWLAGSLPHLSILDSADAHKFEFVLIEGVWHHLNDKEREQAAATISSIVKRNGKCAISLRNGPAGMGTRMFPTDPMQTSELFKKYGFDCIFMAKNQDSILPNKENVKWSRIVLQKQ</sequence>
<dbReference type="Proteomes" id="UP001501476">
    <property type="component" value="Unassembled WGS sequence"/>
</dbReference>
<evidence type="ECO:0000313" key="2">
    <source>
        <dbReference type="EMBL" id="GAA0233112.1"/>
    </source>
</evidence>
<dbReference type="Pfam" id="PF08241">
    <property type="entry name" value="Methyltransf_11"/>
    <property type="match status" value="1"/>
</dbReference>
<proteinExistence type="predicted"/>
<name>A0ABP3DJP2_9GAMM</name>
<feature type="domain" description="Methyltransferase type 11" evidence="1">
    <location>
        <begin position="43"/>
        <end position="142"/>
    </location>
</feature>
<reference evidence="3" key="1">
    <citation type="journal article" date="2019" name="Int. J. Syst. Evol. Microbiol.">
        <title>The Global Catalogue of Microorganisms (GCM) 10K type strain sequencing project: providing services to taxonomists for standard genome sequencing and annotation.</title>
        <authorList>
            <consortium name="The Broad Institute Genomics Platform"/>
            <consortium name="The Broad Institute Genome Sequencing Center for Infectious Disease"/>
            <person name="Wu L."/>
            <person name="Ma J."/>
        </authorList>
    </citation>
    <scope>NUCLEOTIDE SEQUENCE [LARGE SCALE GENOMIC DNA]</scope>
    <source>
        <strain evidence="3">JCM 6886</strain>
    </source>
</reference>
<dbReference type="Gene3D" id="3.40.50.150">
    <property type="entry name" value="Vaccinia Virus protein VP39"/>
    <property type="match status" value="1"/>
</dbReference>
<gene>
    <name evidence="2" type="ORF">GCM10008964_25470</name>
</gene>
<accession>A0ABP3DJP2</accession>
<keyword evidence="3" id="KW-1185">Reference proteome</keyword>
<evidence type="ECO:0000259" key="1">
    <source>
        <dbReference type="Pfam" id="PF08241"/>
    </source>
</evidence>
<organism evidence="2 3">
    <name type="scientific">Methylophaga marina</name>
    <dbReference type="NCBI Taxonomy" id="45495"/>
    <lineage>
        <taxon>Bacteria</taxon>
        <taxon>Pseudomonadati</taxon>
        <taxon>Pseudomonadota</taxon>
        <taxon>Gammaproteobacteria</taxon>
        <taxon>Thiotrichales</taxon>
        <taxon>Piscirickettsiaceae</taxon>
        <taxon>Methylophaga</taxon>
    </lineage>
</organism>
<dbReference type="EMBL" id="BAAADG010000018">
    <property type="protein sequence ID" value="GAA0233112.1"/>
    <property type="molecule type" value="Genomic_DNA"/>
</dbReference>
<protein>
    <recommendedName>
        <fullName evidence="1">Methyltransferase type 11 domain-containing protein</fullName>
    </recommendedName>
</protein>
<evidence type="ECO:0000313" key="3">
    <source>
        <dbReference type="Proteomes" id="UP001501476"/>
    </source>
</evidence>
<dbReference type="SUPFAM" id="SSF53335">
    <property type="entry name" value="S-adenosyl-L-methionine-dependent methyltransferases"/>
    <property type="match status" value="1"/>
</dbReference>
<dbReference type="InterPro" id="IPR029063">
    <property type="entry name" value="SAM-dependent_MTases_sf"/>
</dbReference>